<evidence type="ECO:0000256" key="4">
    <source>
        <dbReference type="ARBA" id="ARBA00022562"/>
    </source>
</evidence>
<evidence type="ECO:0000256" key="2">
    <source>
        <dbReference type="ARBA" id="ARBA00008362"/>
    </source>
</evidence>
<protein>
    <recommendedName>
        <fullName evidence="3">DNA polymerase processivity factor</fullName>
    </recommendedName>
    <alternativeName>
        <fullName evidence="7">Polymerase accessory protein</fullName>
    </alternativeName>
</protein>
<keyword evidence="10" id="KW-1185">Reference proteome</keyword>
<evidence type="ECO:0000313" key="9">
    <source>
        <dbReference type="EMBL" id="QPO25175.1"/>
    </source>
</evidence>
<proteinExistence type="inferred from homology"/>
<reference evidence="9 10" key="1">
    <citation type="journal article" date="2020" name="Arch.">
        <title>Full genome sequence of bovine alphaherpesvirus 2 (BoHV-2).</title>
        <authorList>
            <person name="Pfaff F."/>
            <person name="Neubauer-Juric A."/>
            <person name="Krebs S."/>
            <person name="Hauser A."/>
            <person name="Singer S."/>
            <person name="Blum H."/>
            <person name="Hoffmann B."/>
        </authorList>
    </citation>
    <scope>NUCLEOTIDE SEQUENCE [LARGE SCALE GENOMIC DNA]</scope>
    <source>
        <strain evidence="9 10">C1Z FZR</strain>
    </source>
</reference>
<dbReference type="Gene3D" id="3.70.10.10">
    <property type="match status" value="1"/>
</dbReference>
<feature type="compositionally biased region" description="Basic residues" evidence="8">
    <location>
        <begin position="330"/>
        <end position="342"/>
    </location>
</feature>
<keyword evidence="6" id="KW-0238">DNA-binding</keyword>
<evidence type="ECO:0000256" key="3">
    <source>
        <dbReference type="ARBA" id="ARBA00015068"/>
    </source>
</evidence>
<evidence type="ECO:0000256" key="1">
    <source>
        <dbReference type="ARBA" id="ARBA00004147"/>
    </source>
</evidence>
<dbReference type="Pfam" id="PF02282">
    <property type="entry name" value="Herpes_UL42"/>
    <property type="match status" value="2"/>
</dbReference>
<dbReference type="EMBL" id="MT862163">
    <property type="protein sequence ID" value="QPO25175.1"/>
    <property type="molecule type" value="Genomic_DNA"/>
</dbReference>
<organism evidence="9 10">
    <name type="scientific">Bovine alphaherpesvirus 2</name>
    <dbReference type="NCBI Taxonomy" id="10295"/>
    <lineage>
        <taxon>Viruses</taxon>
        <taxon>Duplodnaviria</taxon>
        <taxon>Heunggongvirae</taxon>
        <taxon>Peploviricota</taxon>
        <taxon>Herviviricetes</taxon>
        <taxon>Herpesvirales</taxon>
        <taxon>Orthoherpesviridae</taxon>
        <taxon>Alphaherpesvirinae</taxon>
        <taxon>Simplexvirus</taxon>
        <taxon>Simplexvirus bovinealpha2</taxon>
    </lineage>
</organism>
<dbReference type="RefSeq" id="YP_010798760.1">
    <property type="nucleotide sequence ID" value="NC_076512.1"/>
</dbReference>
<evidence type="ECO:0000256" key="7">
    <source>
        <dbReference type="ARBA" id="ARBA00032287"/>
    </source>
</evidence>
<evidence type="ECO:0000313" key="10">
    <source>
        <dbReference type="Proteomes" id="UP000828537"/>
    </source>
</evidence>
<dbReference type="InterPro" id="IPR003202">
    <property type="entry name" value="Herpes_UL42"/>
</dbReference>
<keyword evidence="4" id="KW-1048">Host nucleus</keyword>
<accession>A0ABX6WLY5</accession>
<evidence type="ECO:0000256" key="5">
    <source>
        <dbReference type="ARBA" id="ARBA00022705"/>
    </source>
</evidence>
<evidence type="ECO:0000256" key="8">
    <source>
        <dbReference type="SAM" id="MobiDB-lite"/>
    </source>
</evidence>
<dbReference type="SUPFAM" id="SSF55979">
    <property type="entry name" value="DNA clamp"/>
    <property type="match status" value="2"/>
</dbReference>
<gene>
    <name evidence="9" type="primary">UL42</name>
</gene>
<comment type="subcellular location">
    <subcellularLocation>
        <location evidence="1">Host nucleus</location>
    </subcellularLocation>
</comment>
<name>A0ABX6WLY5_9ALPH</name>
<feature type="region of interest" description="Disordered" evidence="8">
    <location>
        <begin position="312"/>
        <end position="422"/>
    </location>
</feature>
<keyword evidence="5" id="KW-0235">DNA replication</keyword>
<comment type="similarity">
    <text evidence="2">Belongs to the herpesviridae DNA polymerase processivity factor family.</text>
</comment>
<dbReference type="InterPro" id="IPR046938">
    <property type="entry name" value="DNA_clamp_sf"/>
</dbReference>
<dbReference type="Proteomes" id="UP000828537">
    <property type="component" value="Segment"/>
</dbReference>
<sequence>MCDQIEQSGGLAKPRCHAVIHGQELALMLQAFAPLRTSLLDSLLLFGERGLIIHSAVFGEQVYMRLDLSMFSTYQWEGPPAAFMSIVDQKQSLLGVFRANQGVDLRRVEFEITGDSPFRTLTRRVWTNDAEGGPDEPPGLRLMKREVTSFSVMVPQGKPDVLIRLTRSQLAKVVAIATGESPRVTFELSANKKFSVFSQSACVTFAVRESSAPDGMVDQAQVLSRALGRSGQSAAATKTVYGDHTHRAFSATLDTENMRSVLRRLQVGGAALKFFLGDETPSVCVTATGPSLVSAIFMLKPLHFKYEWPGPETAPDASESPAADVGGSKARTRPRSKPKQKLKPSNTTAAPEEAIARECFANSDTRGREDEAPSLPTADNELHTATSKEAPLEPSPAKKPRLSAENAAGTVSGGEAPRPLTTPSMFTAYFTNPPRIVPWCKPANQFDERELLPRALR</sequence>
<evidence type="ECO:0000256" key="6">
    <source>
        <dbReference type="ARBA" id="ARBA00023125"/>
    </source>
</evidence>
<dbReference type="GeneID" id="80537012"/>